<keyword evidence="4" id="KW-0479">Metal-binding</keyword>
<evidence type="ECO:0000259" key="9">
    <source>
        <dbReference type="Pfam" id="PF00266"/>
    </source>
</evidence>
<sequence>MPIYLDHAATTPIRPEARDAWLREHARVGNPASIHAHGQVARAALESARERLARNLGAQAIEVVLTSGGTESINLAIKGFWWARNPHPAAPARPRILTTRAEHHATLDAVEWLVAHQGAEVEFVPVDELGRIDPGALERMLADDAERIAVISLLHANNEVGTLQPVAEVGALGRRYGVPVHVDAVASLGHVDVDLRGWGVQAVSVSAHKVGGPVGVGALAVSRDAQLEALVHGGGQQRGLRSGTQDVAGAAAFAAALEAACAPDERARLAALRDELIAEVRNAIPEARLRGADPQDEPDGRLANNAHFTFPGAQGDSLLFLLDMAQLSASTGSACQAGIPEPSHVLLAMGDDEATARGALRFTLGWDTTRDDVAALVAALPEAYATARRAGLSNRARASAAAPTSTPPHTS</sequence>
<dbReference type="InterPro" id="IPR000192">
    <property type="entry name" value="Aminotrans_V_dom"/>
</dbReference>
<accession>A0ABW5UXY4</accession>
<feature type="domain" description="Aminotransferase class V" evidence="9">
    <location>
        <begin position="3"/>
        <end position="376"/>
    </location>
</feature>
<keyword evidence="11" id="KW-1185">Reference proteome</keyword>
<keyword evidence="7" id="KW-0411">Iron-sulfur</keyword>
<comment type="caution">
    <text evidence="10">The sequence shown here is derived from an EMBL/GenBank/DDBJ whole genome shotgun (WGS) entry which is preliminary data.</text>
</comment>
<dbReference type="InterPro" id="IPR016454">
    <property type="entry name" value="Cysteine_dSase"/>
</dbReference>
<comment type="catalytic activity">
    <reaction evidence="8">
        <text>(sulfur carrier)-H + L-cysteine = (sulfur carrier)-SH + L-alanine</text>
        <dbReference type="Rhea" id="RHEA:43892"/>
        <dbReference type="Rhea" id="RHEA-COMP:14737"/>
        <dbReference type="Rhea" id="RHEA-COMP:14739"/>
        <dbReference type="ChEBI" id="CHEBI:29917"/>
        <dbReference type="ChEBI" id="CHEBI:35235"/>
        <dbReference type="ChEBI" id="CHEBI:57972"/>
        <dbReference type="ChEBI" id="CHEBI:64428"/>
        <dbReference type="EC" id="2.8.1.7"/>
    </reaction>
</comment>
<dbReference type="PIRSF" id="PIRSF005572">
    <property type="entry name" value="NifS"/>
    <property type="match status" value="1"/>
</dbReference>
<evidence type="ECO:0000256" key="7">
    <source>
        <dbReference type="ARBA" id="ARBA00023014"/>
    </source>
</evidence>
<comment type="similarity">
    <text evidence="2">Belongs to the class-V pyridoxal-phosphate-dependent aminotransferase family. NifS/IscS subfamily.</text>
</comment>
<dbReference type="Proteomes" id="UP001597492">
    <property type="component" value="Unassembled WGS sequence"/>
</dbReference>
<evidence type="ECO:0000256" key="4">
    <source>
        <dbReference type="ARBA" id="ARBA00022723"/>
    </source>
</evidence>
<dbReference type="EMBL" id="JBHUNE010000002">
    <property type="protein sequence ID" value="MFD2757195.1"/>
    <property type="molecule type" value="Genomic_DNA"/>
</dbReference>
<evidence type="ECO:0000313" key="11">
    <source>
        <dbReference type="Proteomes" id="UP001597492"/>
    </source>
</evidence>
<reference evidence="11" key="1">
    <citation type="journal article" date="2019" name="Int. J. Syst. Evol. Microbiol.">
        <title>The Global Catalogue of Microorganisms (GCM) 10K type strain sequencing project: providing services to taxonomists for standard genome sequencing and annotation.</title>
        <authorList>
            <consortium name="The Broad Institute Genomics Platform"/>
            <consortium name="The Broad Institute Genome Sequencing Center for Infectious Disease"/>
            <person name="Wu L."/>
            <person name="Ma J."/>
        </authorList>
    </citation>
    <scope>NUCLEOTIDE SEQUENCE [LARGE SCALE GENOMIC DNA]</scope>
    <source>
        <strain evidence="11">TISTR 1514</strain>
    </source>
</reference>
<protein>
    <submittedName>
        <fullName evidence="10">Cysteine desulfurase family protein</fullName>
    </submittedName>
</protein>
<dbReference type="PANTHER" id="PTHR11601:SF34">
    <property type="entry name" value="CYSTEINE DESULFURASE"/>
    <property type="match status" value="1"/>
</dbReference>
<evidence type="ECO:0000256" key="6">
    <source>
        <dbReference type="ARBA" id="ARBA00023004"/>
    </source>
</evidence>
<keyword evidence="5" id="KW-0663">Pyridoxal phosphate</keyword>
<proteinExistence type="inferred from homology"/>
<dbReference type="Gene3D" id="3.90.1150.10">
    <property type="entry name" value="Aspartate Aminotransferase, domain 1"/>
    <property type="match status" value="1"/>
</dbReference>
<dbReference type="SUPFAM" id="SSF53383">
    <property type="entry name" value="PLP-dependent transferases"/>
    <property type="match status" value="1"/>
</dbReference>
<evidence type="ECO:0000256" key="8">
    <source>
        <dbReference type="ARBA" id="ARBA00050776"/>
    </source>
</evidence>
<keyword evidence="6" id="KW-0408">Iron</keyword>
<gene>
    <name evidence="10" type="ORF">ACFSW7_02235</name>
</gene>
<evidence type="ECO:0000256" key="5">
    <source>
        <dbReference type="ARBA" id="ARBA00022898"/>
    </source>
</evidence>
<evidence type="ECO:0000256" key="1">
    <source>
        <dbReference type="ARBA" id="ARBA00001933"/>
    </source>
</evidence>
<dbReference type="InterPro" id="IPR015421">
    <property type="entry name" value="PyrdxlP-dep_Trfase_major"/>
</dbReference>
<evidence type="ECO:0000256" key="3">
    <source>
        <dbReference type="ARBA" id="ARBA00022679"/>
    </source>
</evidence>
<dbReference type="Gene3D" id="1.10.260.50">
    <property type="match status" value="1"/>
</dbReference>
<dbReference type="RefSeq" id="WP_019619244.1">
    <property type="nucleotide sequence ID" value="NZ_JBHUNE010000002.1"/>
</dbReference>
<dbReference type="InterPro" id="IPR015422">
    <property type="entry name" value="PyrdxlP-dep_Trfase_small"/>
</dbReference>
<dbReference type="PANTHER" id="PTHR11601">
    <property type="entry name" value="CYSTEINE DESULFURYLASE FAMILY MEMBER"/>
    <property type="match status" value="1"/>
</dbReference>
<comment type="cofactor">
    <cofactor evidence="1">
        <name>pyridoxal 5'-phosphate</name>
        <dbReference type="ChEBI" id="CHEBI:597326"/>
    </cofactor>
</comment>
<keyword evidence="3" id="KW-0808">Transferase</keyword>
<dbReference type="Gene3D" id="3.40.640.10">
    <property type="entry name" value="Type I PLP-dependent aspartate aminotransferase-like (Major domain)"/>
    <property type="match status" value="1"/>
</dbReference>
<dbReference type="Pfam" id="PF00266">
    <property type="entry name" value="Aminotran_5"/>
    <property type="match status" value="1"/>
</dbReference>
<evidence type="ECO:0000313" key="10">
    <source>
        <dbReference type="EMBL" id="MFD2757195.1"/>
    </source>
</evidence>
<evidence type="ECO:0000256" key="2">
    <source>
        <dbReference type="ARBA" id="ARBA00006490"/>
    </source>
</evidence>
<name>A0ABW5UXY4_9MICO</name>
<dbReference type="InterPro" id="IPR015424">
    <property type="entry name" value="PyrdxlP-dep_Trfase"/>
</dbReference>
<organism evidence="10 11">
    <name type="scientific">Gulosibacter faecalis</name>
    <dbReference type="NCBI Taxonomy" id="272240"/>
    <lineage>
        <taxon>Bacteria</taxon>
        <taxon>Bacillati</taxon>
        <taxon>Actinomycetota</taxon>
        <taxon>Actinomycetes</taxon>
        <taxon>Micrococcales</taxon>
        <taxon>Microbacteriaceae</taxon>
        <taxon>Gulosibacter</taxon>
    </lineage>
</organism>